<dbReference type="AlphaFoldDB" id="A0A2S0US73"/>
<evidence type="ECO:0000313" key="3">
    <source>
        <dbReference type="EMBL" id="AWB50669.1"/>
    </source>
</evidence>
<dbReference type="PANTHER" id="PTHR46797">
    <property type="entry name" value="HTH-TYPE TRANSCRIPTIONAL REGULATOR"/>
    <property type="match status" value="1"/>
</dbReference>
<dbReference type="KEGG" id="geh:HYN69_18945"/>
<feature type="domain" description="HTH cro/C1-type" evidence="2">
    <location>
        <begin position="49"/>
        <end position="103"/>
    </location>
</feature>
<proteinExistence type="predicted"/>
<dbReference type="InterPro" id="IPR011051">
    <property type="entry name" value="RmlC_Cupin_sf"/>
</dbReference>
<dbReference type="PANTHER" id="PTHR46797:SF20">
    <property type="entry name" value="BLR4304 PROTEIN"/>
    <property type="match status" value="1"/>
</dbReference>
<dbReference type="InterPro" id="IPR001387">
    <property type="entry name" value="Cro/C1-type_HTH"/>
</dbReference>
<gene>
    <name evidence="3" type="ORF">HYN69_18945</name>
</gene>
<dbReference type="GO" id="GO:0003677">
    <property type="term" value="F:DNA binding"/>
    <property type="evidence" value="ECO:0007669"/>
    <property type="project" value="UniProtKB-KW"/>
</dbReference>
<dbReference type="SUPFAM" id="SSF51182">
    <property type="entry name" value="RmlC-like cupins"/>
    <property type="match status" value="1"/>
</dbReference>
<dbReference type="GO" id="GO:0003700">
    <property type="term" value="F:DNA-binding transcription factor activity"/>
    <property type="evidence" value="ECO:0007669"/>
    <property type="project" value="TreeGrafter"/>
</dbReference>
<dbReference type="Proteomes" id="UP000244496">
    <property type="component" value="Plasmid unnamed1"/>
</dbReference>
<dbReference type="InterPro" id="IPR050807">
    <property type="entry name" value="TransReg_Diox_bact_type"/>
</dbReference>
<dbReference type="EMBL" id="CP028919">
    <property type="protein sequence ID" value="AWB50669.1"/>
    <property type="molecule type" value="Genomic_DNA"/>
</dbReference>
<dbReference type="OrthoDB" id="9805356at2"/>
<keyword evidence="1" id="KW-0238">DNA-binding</keyword>
<dbReference type="PROSITE" id="PS50943">
    <property type="entry name" value="HTH_CROC1"/>
    <property type="match status" value="1"/>
</dbReference>
<dbReference type="Gene3D" id="1.10.260.40">
    <property type="entry name" value="lambda repressor-like DNA-binding domains"/>
    <property type="match status" value="1"/>
</dbReference>
<dbReference type="SUPFAM" id="SSF47413">
    <property type="entry name" value="lambda repressor-like DNA-binding domains"/>
    <property type="match status" value="1"/>
</dbReference>
<evidence type="ECO:0000256" key="1">
    <source>
        <dbReference type="ARBA" id="ARBA00023125"/>
    </source>
</evidence>
<evidence type="ECO:0000313" key="4">
    <source>
        <dbReference type="Proteomes" id="UP000244496"/>
    </source>
</evidence>
<dbReference type="Gene3D" id="2.60.120.10">
    <property type="entry name" value="Jelly Rolls"/>
    <property type="match status" value="1"/>
</dbReference>
<dbReference type="CDD" id="cd00093">
    <property type="entry name" value="HTH_XRE"/>
    <property type="match status" value="1"/>
</dbReference>
<sequence>MHSVAYVVIKEKTVADVKIEGWSMDQENADEATWAEEREKLRADLGQRMKTLRQDCGLTLEGAAQRTGLALSTIHKIENGRVSPSYENLVRVARGYGVGIERLLSAEAGSDTAKTRMTVTRAGTGSKERTSAYEYEVLCSALSEKKIIPLVATIDRRGKLHSKDLGAHEGEECIYVLSGRVELQVEHYAPVELGIGDCAYYDSTLKHAIRALDDTETRIFWISTDVDFAR</sequence>
<name>A0A2S0US73_9RHOB</name>
<reference evidence="3 4" key="1">
    <citation type="submission" date="2018-04" db="EMBL/GenBank/DDBJ databases">
        <title>Genome sequencing of Gemmobacter.</title>
        <authorList>
            <person name="Yi H."/>
            <person name="Baek M.-G."/>
        </authorList>
    </citation>
    <scope>NUCLEOTIDE SEQUENCE [LARGE SCALE GENOMIC DNA]</scope>
    <source>
        <strain evidence="3 4">HYN0069</strain>
        <plasmid evidence="4">Plasmid unnamed1</plasmid>
    </source>
</reference>
<protein>
    <submittedName>
        <fullName evidence="3">XRE family transcriptional regulator</fullName>
    </submittedName>
</protein>
<dbReference type="CDD" id="cd02209">
    <property type="entry name" value="cupin_XRE_C"/>
    <property type="match status" value="1"/>
</dbReference>
<dbReference type="InterPro" id="IPR014710">
    <property type="entry name" value="RmlC-like_jellyroll"/>
</dbReference>
<accession>A0A2S0US73</accession>
<geneLocation type="plasmid" evidence="3">
    <name>unnamed1</name>
</geneLocation>
<dbReference type="Pfam" id="PF13560">
    <property type="entry name" value="HTH_31"/>
    <property type="match status" value="1"/>
</dbReference>
<dbReference type="InterPro" id="IPR010982">
    <property type="entry name" value="Lambda_DNA-bd_dom_sf"/>
</dbReference>
<dbReference type="Pfam" id="PF07883">
    <property type="entry name" value="Cupin_2"/>
    <property type="match status" value="1"/>
</dbReference>
<organism evidence="3 4">
    <name type="scientific">Paragemmobacter aquarius</name>
    <dbReference type="NCBI Taxonomy" id="2169400"/>
    <lineage>
        <taxon>Bacteria</taxon>
        <taxon>Pseudomonadati</taxon>
        <taxon>Pseudomonadota</taxon>
        <taxon>Alphaproteobacteria</taxon>
        <taxon>Rhodobacterales</taxon>
        <taxon>Paracoccaceae</taxon>
        <taxon>Paragemmobacter</taxon>
    </lineage>
</organism>
<keyword evidence="4" id="KW-1185">Reference proteome</keyword>
<dbReference type="SMART" id="SM00530">
    <property type="entry name" value="HTH_XRE"/>
    <property type="match status" value="1"/>
</dbReference>
<dbReference type="InterPro" id="IPR013096">
    <property type="entry name" value="Cupin_2"/>
</dbReference>
<keyword evidence="3" id="KW-0614">Plasmid</keyword>
<dbReference type="GO" id="GO:0005829">
    <property type="term" value="C:cytosol"/>
    <property type="evidence" value="ECO:0007669"/>
    <property type="project" value="TreeGrafter"/>
</dbReference>
<evidence type="ECO:0000259" key="2">
    <source>
        <dbReference type="PROSITE" id="PS50943"/>
    </source>
</evidence>